<evidence type="ECO:0000256" key="3">
    <source>
        <dbReference type="ARBA" id="ARBA00022692"/>
    </source>
</evidence>
<evidence type="ECO:0000313" key="9">
    <source>
        <dbReference type="EMBL" id="GIY12938.1"/>
    </source>
</evidence>
<dbReference type="GO" id="GO:0015267">
    <property type="term" value="F:channel activity"/>
    <property type="evidence" value="ECO:0007669"/>
    <property type="project" value="InterPro"/>
</dbReference>
<comment type="caution">
    <text evidence="9">The sequence shown here is derived from an EMBL/GenBank/DDBJ whole genome shotgun (WGS) entry which is preliminary data.</text>
</comment>
<feature type="compositionally biased region" description="Low complexity" evidence="7">
    <location>
        <begin position="174"/>
        <end position="183"/>
    </location>
</feature>
<comment type="similarity">
    <text evidence="2 6">Belongs to the MIP/aquaporin (TC 1.A.8) family.</text>
</comment>
<name>A0AAV4QSB5_9ARAC</name>
<proteinExistence type="inferred from homology"/>
<evidence type="ECO:0000256" key="2">
    <source>
        <dbReference type="ARBA" id="ARBA00006175"/>
    </source>
</evidence>
<evidence type="ECO:0000256" key="6">
    <source>
        <dbReference type="RuleBase" id="RU000477"/>
    </source>
</evidence>
<keyword evidence="4 8" id="KW-1133">Transmembrane helix</keyword>
<dbReference type="PANTHER" id="PTHR19139">
    <property type="entry name" value="AQUAPORIN TRANSPORTER"/>
    <property type="match status" value="1"/>
</dbReference>
<feature type="compositionally biased region" description="Basic and acidic residues" evidence="7">
    <location>
        <begin position="147"/>
        <end position="161"/>
    </location>
</feature>
<evidence type="ECO:0000256" key="5">
    <source>
        <dbReference type="ARBA" id="ARBA00023136"/>
    </source>
</evidence>
<sequence length="257" mass="27999">MERNCSKYALFVFRVTVPGIGFRENMGCTLVSDSLSSWQGMGLELVLTFVVAFTMCATADPNRKSLGSDSLAVGLSYLVCTLIALPATGASMNPARSLGPAFVSNTWANHWVYWAGPVLGALLAGLIYEYIFDSPKKVLPIIKDREDSEKDVSEIKDDSDSKTSSVISPRNQLPQTPVQQPVVGGPYYRPLTPHEGSSTMRPHSRGTYASAKYINSPGVMGSHQPQIQNATYYSTLPRGGGGYRSYNDFGNSTQFKF</sequence>
<gene>
    <name evidence="9" type="primary">Aqp4</name>
    <name evidence="9" type="ORF">CDAR_3421</name>
</gene>
<dbReference type="InterPro" id="IPR000425">
    <property type="entry name" value="MIP"/>
</dbReference>
<keyword evidence="10" id="KW-1185">Reference proteome</keyword>
<feature type="compositionally biased region" description="Polar residues" evidence="7">
    <location>
        <begin position="162"/>
        <end position="173"/>
    </location>
</feature>
<protein>
    <submittedName>
        <fullName evidence="9">Aquaporin-4</fullName>
    </submittedName>
</protein>
<dbReference type="GO" id="GO:0005886">
    <property type="term" value="C:plasma membrane"/>
    <property type="evidence" value="ECO:0007669"/>
    <property type="project" value="TreeGrafter"/>
</dbReference>
<organism evidence="9 10">
    <name type="scientific">Caerostris darwini</name>
    <dbReference type="NCBI Taxonomy" id="1538125"/>
    <lineage>
        <taxon>Eukaryota</taxon>
        <taxon>Metazoa</taxon>
        <taxon>Ecdysozoa</taxon>
        <taxon>Arthropoda</taxon>
        <taxon>Chelicerata</taxon>
        <taxon>Arachnida</taxon>
        <taxon>Araneae</taxon>
        <taxon>Araneomorphae</taxon>
        <taxon>Entelegynae</taxon>
        <taxon>Araneoidea</taxon>
        <taxon>Araneidae</taxon>
        <taxon>Caerostris</taxon>
    </lineage>
</organism>
<dbReference type="Proteomes" id="UP001054837">
    <property type="component" value="Unassembled WGS sequence"/>
</dbReference>
<dbReference type="SUPFAM" id="SSF81338">
    <property type="entry name" value="Aquaporin-like"/>
    <property type="match status" value="1"/>
</dbReference>
<keyword evidence="6" id="KW-0813">Transport</keyword>
<evidence type="ECO:0000313" key="10">
    <source>
        <dbReference type="Proteomes" id="UP001054837"/>
    </source>
</evidence>
<feature type="transmembrane region" description="Helical" evidence="8">
    <location>
        <begin position="71"/>
        <end position="91"/>
    </location>
</feature>
<dbReference type="InterPro" id="IPR023271">
    <property type="entry name" value="Aquaporin-like"/>
</dbReference>
<evidence type="ECO:0000256" key="1">
    <source>
        <dbReference type="ARBA" id="ARBA00004141"/>
    </source>
</evidence>
<keyword evidence="5 8" id="KW-0472">Membrane</keyword>
<feature type="transmembrane region" description="Helical" evidence="8">
    <location>
        <begin position="111"/>
        <end position="131"/>
    </location>
</feature>
<dbReference type="InterPro" id="IPR034294">
    <property type="entry name" value="Aquaporin_transptr"/>
</dbReference>
<accession>A0AAV4QSB5</accession>
<dbReference type="Pfam" id="PF00230">
    <property type="entry name" value="MIP"/>
    <property type="match status" value="1"/>
</dbReference>
<evidence type="ECO:0000256" key="4">
    <source>
        <dbReference type="ARBA" id="ARBA00022989"/>
    </source>
</evidence>
<dbReference type="Gene3D" id="1.20.1080.10">
    <property type="entry name" value="Glycerol uptake facilitator protein"/>
    <property type="match status" value="1"/>
</dbReference>
<keyword evidence="3 6" id="KW-0812">Transmembrane</keyword>
<evidence type="ECO:0000256" key="8">
    <source>
        <dbReference type="SAM" id="Phobius"/>
    </source>
</evidence>
<feature type="region of interest" description="Disordered" evidence="7">
    <location>
        <begin position="147"/>
        <end position="183"/>
    </location>
</feature>
<dbReference type="PRINTS" id="PR00783">
    <property type="entry name" value="MINTRINSICP"/>
</dbReference>
<dbReference type="PANTHER" id="PTHR19139:SF199">
    <property type="entry name" value="MIP17260P"/>
    <property type="match status" value="1"/>
</dbReference>
<dbReference type="EMBL" id="BPLQ01005149">
    <property type="protein sequence ID" value="GIY12938.1"/>
    <property type="molecule type" value="Genomic_DNA"/>
</dbReference>
<reference evidence="9 10" key="1">
    <citation type="submission" date="2021-06" db="EMBL/GenBank/DDBJ databases">
        <title>Caerostris darwini draft genome.</title>
        <authorList>
            <person name="Kono N."/>
            <person name="Arakawa K."/>
        </authorList>
    </citation>
    <scope>NUCLEOTIDE SEQUENCE [LARGE SCALE GENOMIC DNA]</scope>
</reference>
<comment type="subcellular location">
    <subcellularLocation>
        <location evidence="1">Membrane</location>
        <topology evidence="1">Multi-pass membrane protein</topology>
    </subcellularLocation>
</comment>
<evidence type="ECO:0000256" key="7">
    <source>
        <dbReference type="SAM" id="MobiDB-lite"/>
    </source>
</evidence>
<dbReference type="AlphaFoldDB" id="A0AAV4QSB5"/>